<keyword evidence="5" id="KW-1185">Reference proteome</keyword>
<evidence type="ECO:0000313" key="5">
    <source>
        <dbReference type="Proteomes" id="UP000575898"/>
    </source>
</evidence>
<comment type="caution">
    <text evidence="4">The sequence shown here is derived from an EMBL/GenBank/DDBJ whole genome shotgun (WGS) entry which is preliminary data.</text>
</comment>
<dbReference type="Pfam" id="PF26078">
    <property type="entry name" value="Baseplate_J_M"/>
    <property type="match status" value="1"/>
</dbReference>
<evidence type="ECO:0000259" key="2">
    <source>
        <dbReference type="Pfam" id="PF26078"/>
    </source>
</evidence>
<dbReference type="PIRSF" id="PIRSF020481">
    <property type="entry name" value="BAP"/>
    <property type="match status" value="1"/>
</dbReference>
<feature type="domain" description="Baseplate J-like central" evidence="2">
    <location>
        <begin position="222"/>
        <end position="291"/>
    </location>
</feature>
<dbReference type="InterPro" id="IPR058530">
    <property type="entry name" value="Baseplate_J-like_C"/>
</dbReference>
<dbReference type="EMBL" id="JACHHY010000003">
    <property type="protein sequence ID" value="MBB5017424.1"/>
    <property type="molecule type" value="Genomic_DNA"/>
</dbReference>
<dbReference type="PANTHER" id="PTHR35862">
    <property type="entry name" value="FELS-2 PROPHAGE PROTEIN"/>
    <property type="match status" value="1"/>
</dbReference>
<reference evidence="4 5" key="1">
    <citation type="submission" date="2020-08" db="EMBL/GenBank/DDBJ databases">
        <title>Genomic Encyclopedia of Type Strains, Phase IV (KMG-IV): sequencing the most valuable type-strain genomes for metagenomic binning, comparative biology and taxonomic classification.</title>
        <authorList>
            <person name="Goeker M."/>
        </authorList>
    </citation>
    <scope>NUCLEOTIDE SEQUENCE [LARGE SCALE GENOMIC DNA]</scope>
    <source>
        <strain evidence="4 5">DSM 27165</strain>
    </source>
</reference>
<dbReference type="Proteomes" id="UP000575898">
    <property type="component" value="Unassembled WGS sequence"/>
</dbReference>
<evidence type="ECO:0000313" key="4">
    <source>
        <dbReference type="EMBL" id="MBB5017424.1"/>
    </source>
</evidence>
<name>A0A840MDP3_9PROT</name>
<proteinExistence type="predicted"/>
<dbReference type="InterPro" id="IPR052726">
    <property type="entry name" value="Phage_Baseplate_Hub"/>
</dbReference>
<protein>
    <submittedName>
        <fullName evidence="4">Phage-related baseplate assembly protein</fullName>
    </submittedName>
</protein>
<dbReference type="InterPro" id="IPR058531">
    <property type="entry name" value="Baseplate_J_M"/>
</dbReference>
<dbReference type="InterPro" id="IPR006949">
    <property type="entry name" value="Barrel_Baseplate_J-like"/>
</dbReference>
<feature type="domain" description="Baseplate protein J-like barrel" evidence="1">
    <location>
        <begin position="102"/>
        <end position="201"/>
    </location>
</feature>
<gene>
    <name evidence="4" type="ORF">HNQ59_000688</name>
</gene>
<feature type="domain" description="Baseplate J-like C-terminal" evidence="3">
    <location>
        <begin position="299"/>
        <end position="379"/>
    </location>
</feature>
<organism evidence="4 5">
    <name type="scientific">Chitinivorax tropicus</name>
    <dbReference type="NCBI Taxonomy" id="714531"/>
    <lineage>
        <taxon>Bacteria</taxon>
        <taxon>Pseudomonadati</taxon>
        <taxon>Pseudomonadota</taxon>
        <taxon>Betaproteobacteria</taxon>
        <taxon>Chitinivorax</taxon>
    </lineage>
</organism>
<dbReference type="Pfam" id="PF26079">
    <property type="entry name" value="Baseplate_J_C"/>
    <property type="match status" value="1"/>
</dbReference>
<evidence type="ECO:0000259" key="3">
    <source>
        <dbReference type="Pfam" id="PF26079"/>
    </source>
</evidence>
<accession>A0A840MDP3</accession>
<evidence type="ECO:0000259" key="1">
    <source>
        <dbReference type="Pfam" id="PF04865"/>
    </source>
</evidence>
<dbReference type="PANTHER" id="PTHR35862:SF1">
    <property type="entry name" value="FELS-2 PROPHAGE PROTEIN"/>
    <property type="match status" value="1"/>
</dbReference>
<dbReference type="InterPro" id="IPR014507">
    <property type="entry name" value="Baseplate_assembly_J_pred"/>
</dbReference>
<sequence>MTTSHPRDLKLPEPDFIERNPEVITQELVAQYEQMTGKNLYPAQVERLLIDMIAYRESVVRTGIQEVAKQNLVAFAKAPMLDYLGELVGVSRLPAKAALTTLKFSLPTSPQTPVVIPAGTRVETSDGAVSFATDVAVTLDTNTASVEEVAGIKQWYVLASAACELVGAVGNDWQAGKIIQLISSLDNTELRVSNITVTTGGVEAEDDDRLRERIKLAPESFSTAGSKMAYRFHALKAHQDIVDVAVLSPKPGVVKLYPLMAKGLPSDELLAKVNATCSADQVRPLTDSVEALKPELVEYDIRADLTFYSNVDRKQVMANAKAQAEAYCKDRAAGLGRDIVPSQVLAALQVPGVYQVELKAPSLKVLLEHQWASCKDIKLNDQGEANG</sequence>
<dbReference type="Pfam" id="PF04865">
    <property type="entry name" value="Baseplate_J"/>
    <property type="match status" value="1"/>
</dbReference>
<dbReference type="AlphaFoldDB" id="A0A840MDP3"/>